<protein>
    <recommendedName>
        <fullName evidence="3">Telomeric single stranded DNA binding POT1/Cdc13 domain-containing protein</fullName>
    </recommendedName>
</protein>
<gene>
    <name evidence="1" type="ORF">FRACYDRAFT_248241</name>
</gene>
<dbReference type="EMBL" id="KV784375">
    <property type="protein sequence ID" value="OEU09392.1"/>
    <property type="molecule type" value="Genomic_DNA"/>
</dbReference>
<reference evidence="1 2" key="1">
    <citation type="submission" date="2016-09" db="EMBL/GenBank/DDBJ databases">
        <title>Extensive genetic diversity and differential bi-allelic expression allows diatom success in the polar Southern Ocean.</title>
        <authorList>
            <consortium name="DOE Joint Genome Institute"/>
            <person name="Mock T."/>
            <person name="Otillar R.P."/>
            <person name="Strauss J."/>
            <person name="Dupont C."/>
            <person name="Frickenhaus S."/>
            <person name="Maumus F."/>
            <person name="Mcmullan M."/>
            <person name="Sanges R."/>
            <person name="Schmutz J."/>
            <person name="Toseland A."/>
            <person name="Valas R."/>
            <person name="Veluchamy A."/>
            <person name="Ward B.J."/>
            <person name="Allen A."/>
            <person name="Barry K."/>
            <person name="Falciatore A."/>
            <person name="Ferrante M."/>
            <person name="Fortunato A.E."/>
            <person name="Gloeckner G."/>
            <person name="Gruber A."/>
            <person name="Hipkin R."/>
            <person name="Janech M."/>
            <person name="Kroth P."/>
            <person name="Leese F."/>
            <person name="Lindquist E."/>
            <person name="Lyon B.R."/>
            <person name="Martin J."/>
            <person name="Mayer C."/>
            <person name="Parker M."/>
            <person name="Quesneville H."/>
            <person name="Raymond J."/>
            <person name="Uhlig C."/>
            <person name="Valentin K.U."/>
            <person name="Worden A.Z."/>
            <person name="Armbrust E.V."/>
            <person name="Bowler C."/>
            <person name="Green B."/>
            <person name="Moulton V."/>
            <person name="Van Oosterhout C."/>
            <person name="Grigoriev I."/>
        </authorList>
    </citation>
    <scope>NUCLEOTIDE SEQUENCE [LARGE SCALE GENOMIC DNA]</scope>
    <source>
        <strain evidence="1 2">CCMP1102</strain>
    </source>
</reference>
<accession>A0A1E7EU23</accession>
<dbReference type="AlphaFoldDB" id="A0A1E7EU23"/>
<dbReference type="KEGG" id="fcy:FRACYDRAFT_248241"/>
<organism evidence="1 2">
    <name type="scientific">Fragilariopsis cylindrus CCMP1102</name>
    <dbReference type="NCBI Taxonomy" id="635003"/>
    <lineage>
        <taxon>Eukaryota</taxon>
        <taxon>Sar</taxon>
        <taxon>Stramenopiles</taxon>
        <taxon>Ochrophyta</taxon>
        <taxon>Bacillariophyta</taxon>
        <taxon>Bacillariophyceae</taxon>
        <taxon>Bacillariophycidae</taxon>
        <taxon>Bacillariales</taxon>
        <taxon>Bacillariaceae</taxon>
        <taxon>Fragilariopsis</taxon>
    </lineage>
</organism>
<proteinExistence type="predicted"/>
<evidence type="ECO:0000313" key="2">
    <source>
        <dbReference type="Proteomes" id="UP000095751"/>
    </source>
</evidence>
<name>A0A1E7EU23_9STRA</name>
<evidence type="ECO:0000313" key="1">
    <source>
        <dbReference type="EMBL" id="OEU09392.1"/>
    </source>
</evidence>
<evidence type="ECO:0008006" key="3">
    <source>
        <dbReference type="Google" id="ProtNLM"/>
    </source>
</evidence>
<sequence length="534" mass="59639">MSSTSPYNLIDAFEVLNQGRQNSVDIVGIVSNISCSNDAQRCQIWLLDESLHDDHSTLSSPQPNASAHIVLYGSSEMARVEQETIRPGDILRLNRVVLKRSTNITKKNNDNRDGKICYSDSSGTDERGKTWEGSLQFQFSSHDPEPGLSWYCLGCIDSHGKFTGKNCDVGATLQVGTSRIPENMITSRERIKRLVDWYNNHPNHRAHPDYSSTINSNIKTSTSTISRERNSQLITLPCRKRTLDEIYNSVGSTSNIQIRVKQYYSQPATVVVNTGRTYGKNKKRQHKIIPPVVFAVVTDDSGTMMTFIDTTGRFLSKLQSASKNDISNKKLLLLTNVSTVYQNSLRGLKSSSKEIVLIPTKTTSGLLISQHDRNNREGNISSISVPNNSGQETQEEIISDMEMNVISSLVDIHIDGISLKDSCINNSDQSVFSTTTQYLKTILKNDRHAYKSAIIYLDNDDGIGQAIASPDVMESLCGSLDVTELLENNDTLCTHSMRFLRALILEHVILKWTIYIDDDNELKIAKAVLHQLSK</sequence>
<keyword evidence="2" id="KW-1185">Reference proteome</keyword>
<dbReference type="InParanoid" id="A0A1E7EU23"/>
<dbReference type="OrthoDB" id="47986at2759"/>
<dbReference type="Proteomes" id="UP000095751">
    <property type="component" value="Unassembled WGS sequence"/>
</dbReference>